<evidence type="ECO:0000256" key="2">
    <source>
        <dbReference type="ARBA" id="ARBA00009774"/>
    </source>
</evidence>
<comment type="pathway">
    <text evidence="1">Cofactor biosynthesis; adenosylcobalamin biosynthesis.</text>
</comment>
<dbReference type="Gene3D" id="1.10.1660.10">
    <property type="match status" value="1"/>
</dbReference>
<dbReference type="InterPro" id="IPR000551">
    <property type="entry name" value="MerR-type_HTH_dom"/>
</dbReference>
<evidence type="ECO:0000256" key="3">
    <source>
        <dbReference type="ARBA" id="ARBA00022573"/>
    </source>
</evidence>
<dbReference type="Pfam" id="PF02570">
    <property type="entry name" value="CbiC"/>
    <property type="match status" value="1"/>
</dbReference>
<comment type="caution">
    <text evidence="6">The sequence shown here is derived from an EMBL/GenBank/DDBJ whole genome shotgun (WGS) entry which is preliminary data.</text>
</comment>
<dbReference type="Gene3D" id="3.40.50.10230">
    <property type="entry name" value="Cobalamin biosynthesis CobH/CbiC, precorrin-8X methylmutase"/>
    <property type="match status" value="1"/>
</dbReference>
<reference evidence="6 7" key="1">
    <citation type="submission" date="2023-01" db="EMBL/GenBank/DDBJ databases">
        <title>Novel diversity within Roseofilum (Cyanobacteria; Desertifilaceae) from marine benthic mats with descriptions of four novel species.</title>
        <authorList>
            <person name="Wang Y."/>
            <person name="Berthold D.E."/>
            <person name="Hu J."/>
            <person name="Lefler F.W."/>
            <person name="Laughinghouse H.D. IV."/>
        </authorList>
    </citation>
    <scope>NUCLEOTIDE SEQUENCE [LARGE SCALE GENOMIC DNA]</scope>
    <source>
        <strain evidence="6 7">BLCC-M143</strain>
    </source>
</reference>
<dbReference type="EMBL" id="JAQOSQ010000013">
    <property type="protein sequence ID" value="MDJ1184249.1"/>
    <property type="molecule type" value="Genomic_DNA"/>
</dbReference>
<dbReference type="GO" id="GO:0016993">
    <property type="term" value="F:precorrin-8X methylmutase activity"/>
    <property type="evidence" value="ECO:0007669"/>
    <property type="project" value="UniProtKB-EC"/>
</dbReference>
<keyword evidence="4 6" id="KW-0413">Isomerase</keyword>
<evidence type="ECO:0000313" key="6">
    <source>
        <dbReference type="EMBL" id="MDJ1184249.1"/>
    </source>
</evidence>
<dbReference type="SUPFAM" id="SSF46955">
    <property type="entry name" value="Putative DNA-binding domain"/>
    <property type="match status" value="1"/>
</dbReference>
<keyword evidence="7" id="KW-1185">Reference proteome</keyword>
<gene>
    <name evidence="6" type="ORF">PMH09_13770</name>
</gene>
<accession>A0ABT7C0I1</accession>
<keyword evidence="3" id="KW-0169">Cobalamin biosynthesis</keyword>
<dbReference type="InterPro" id="IPR036588">
    <property type="entry name" value="CobH/CbiC_sf"/>
</dbReference>
<evidence type="ECO:0000313" key="7">
    <source>
        <dbReference type="Proteomes" id="UP001232992"/>
    </source>
</evidence>
<sequence>MFAIKELVRRVGNGITPRMVRHYHEIGLLPQPTRSPSNYRLYEEADVRRLQRIAALKQRGFQLSHIKQMLAAGNGLPEGELLQQLEGQYQTVLQQLVKLRRTAIALEGLLGRDRSCQSQQGQILARLQLLSEETETADSLENWFWHDWDAAVCDHPENFQEALQRLLPALSQCSAIEIDILSHLVLASGDVSLAAFIRMSPDAIAAARGALSQGCNVIGDIAAVVAACDRTRLAHLSCDCLCAIDNPHIESASDAEQAFWRDPFWRERLEDLIDGNIWVIGYAPSVLLEICHLVETQAARPALIIGLPMGFSHAPAAKRRLMQLPIPYITSESNFGGGLLAAIALNRLAASLIEKPDCHCYLKTQIPQDKSNLKNSSN</sequence>
<dbReference type="InterPro" id="IPR003722">
    <property type="entry name" value="Cbl_synth_CobH/CbiC"/>
</dbReference>
<dbReference type="Pfam" id="PF13411">
    <property type="entry name" value="MerR_1"/>
    <property type="match status" value="1"/>
</dbReference>
<dbReference type="RefSeq" id="WP_283758903.1">
    <property type="nucleotide sequence ID" value="NZ_JAQOSQ010000013.1"/>
</dbReference>
<dbReference type="InterPro" id="IPR009061">
    <property type="entry name" value="DNA-bd_dom_put_sf"/>
</dbReference>
<feature type="domain" description="HTH merR-type" evidence="5">
    <location>
        <begin position="1"/>
        <end position="72"/>
    </location>
</feature>
<organism evidence="6 7">
    <name type="scientific">Roseofilum casamattae BLCC-M143</name>
    <dbReference type="NCBI Taxonomy" id="3022442"/>
    <lineage>
        <taxon>Bacteria</taxon>
        <taxon>Bacillati</taxon>
        <taxon>Cyanobacteriota</taxon>
        <taxon>Cyanophyceae</taxon>
        <taxon>Desertifilales</taxon>
        <taxon>Desertifilaceae</taxon>
        <taxon>Roseofilum</taxon>
        <taxon>Roseofilum casamattae</taxon>
    </lineage>
</organism>
<dbReference type="CDD" id="cd00592">
    <property type="entry name" value="HTH_MerR-like"/>
    <property type="match status" value="1"/>
</dbReference>
<dbReference type="PANTHER" id="PTHR43588">
    <property type="entry name" value="COBALT-PRECORRIN-8 METHYLMUTASE"/>
    <property type="match status" value="1"/>
</dbReference>
<name>A0ABT7C0I1_9CYAN</name>
<dbReference type="SUPFAM" id="SSF63965">
    <property type="entry name" value="Precorrin-8X methylmutase CbiC/CobH"/>
    <property type="match status" value="1"/>
</dbReference>
<dbReference type="SMART" id="SM00422">
    <property type="entry name" value="HTH_MERR"/>
    <property type="match status" value="1"/>
</dbReference>
<protein>
    <submittedName>
        <fullName evidence="6">Precorrin-8X methylmutase</fullName>
        <ecNumber evidence="6">5.4.99.61</ecNumber>
    </submittedName>
</protein>
<comment type="similarity">
    <text evidence="2">Belongs to the CobH/CbiC family.</text>
</comment>
<evidence type="ECO:0000256" key="1">
    <source>
        <dbReference type="ARBA" id="ARBA00004953"/>
    </source>
</evidence>
<dbReference type="Proteomes" id="UP001232992">
    <property type="component" value="Unassembled WGS sequence"/>
</dbReference>
<dbReference type="PROSITE" id="PS50937">
    <property type="entry name" value="HTH_MERR_2"/>
    <property type="match status" value="1"/>
</dbReference>
<evidence type="ECO:0000256" key="4">
    <source>
        <dbReference type="ARBA" id="ARBA00023235"/>
    </source>
</evidence>
<dbReference type="PANTHER" id="PTHR43588:SF1">
    <property type="entry name" value="COBALT-PRECORRIN-8 METHYLMUTASE"/>
    <property type="match status" value="1"/>
</dbReference>
<dbReference type="EC" id="5.4.99.61" evidence="6"/>
<proteinExistence type="inferred from homology"/>
<evidence type="ECO:0000259" key="5">
    <source>
        <dbReference type="PROSITE" id="PS50937"/>
    </source>
</evidence>